<protein>
    <submittedName>
        <fullName evidence="9">NlpC/P60 family protein</fullName>
    </submittedName>
</protein>
<accession>A0A5D3FTS7</accession>
<feature type="transmembrane region" description="Helical" evidence="7">
    <location>
        <begin position="20"/>
        <end position="41"/>
    </location>
</feature>
<keyword evidence="4" id="KW-0788">Thiol protease</keyword>
<name>A0A5D3FTS7_9ACTN</name>
<dbReference type="InterPro" id="IPR038765">
    <property type="entry name" value="Papain-like_cys_pep_sf"/>
</dbReference>
<evidence type="ECO:0000313" key="10">
    <source>
        <dbReference type="Proteomes" id="UP000323505"/>
    </source>
</evidence>
<evidence type="ECO:0000256" key="1">
    <source>
        <dbReference type="ARBA" id="ARBA00007074"/>
    </source>
</evidence>
<evidence type="ECO:0000256" key="5">
    <source>
        <dbReference type="SAM" id="Coils"/>
    </source>
</evidence>
<keyword evidence="7" id="KW-0472">Membrane</keyword>
<dbReference type="GO" id="GO:0008234">
    <property type="term" value="F:cysteine-type peptidase activity"/>
    <property type="evidence" value="ECO:0007669"/>
    <property type="project" value="UniProtKB-KW"/>
</dbReference>
<keyword evidence="7" id="KW-0812">Transmembrane</keyword>
<dbReference type="Gene3D" id="3.90.1720.10">
    <property type="entry name" value="endopeptidase domain like (from Nostoc punctiforme)"/>
    <property type="match status" value="1"/>
</dbReference>
<dbReference type="Pfam" id="PF00877">
    <property type="entry name" value="NLPC_P60"/>
    <property type="match status" value="1"/>
</dbReference>
<feature type="coiled-coil region" evidence="5">
    <location>
        <begin position="223"/>
        <end position="257"/>
    </location>
</feature>
<evidence type="ECO:0000256" key="7">
    <source>
        <dbReference type="SAM" id="Phobius"/>
    </source>
</evidence>
<dbReference type="PANTHER" id="PTHR47359">
    <property type="entry name" value="PEPTIDOGLYCAN DL-ENDOPEPTIDASE CWLO"/>
    <property type="match status" value="1"/>
</dbReference>
<feature type="compositionally biased region" description="Basic and acidic residues" evidence="6">
    <location>
        <begin position="54"/>
        <end position="70"/>
    </location>
</feature>
<evidence type="ECO:0000256" key="3">
    <source>
        <dbReference type="ARBA" id="ARBA00022801"/>
    </source>
</evidence>
<comment type="similarity">
    <text evidence="1">Belongs to the peptidase C40 family.</text>
</comment>
<proteinExistence type="inferred from homology"/>
<gene>
    <name evidence="9" type="ORF">FXF68_11885</name>
</gene>
<dbReference type="GO" id="GO:0006508">
    <property type="term" value="P:proteolysis"/>
    <property type="evidence" value="ECO:0007669"/>
    <property type="project" value="UniProtKB-KW"/>
</dbReference>
<dbReference type="Proteomes" id="UP000323505">
    <property type="component" value="Unassembled WGS sequence"/>
</dbReference>
<keyword evidence="7" id="KW-1133">Transmembrane helix</keyword>
<dbReference type="InterPro" id="IPR000064">
    <property type="entry name" value="NLP_P60_dom"/>
</dbReference>
<evidence type="ECO:0000256" key="6">
    <source>
        <dbReference type="SAM" id="MobiDB-lite"/>
    </source>
</evidence>
<feature type="region of interest" description="Disordered" evidence="6">
    <location>
        <begin position="43"/>
        <end position="70"/>
    </location>
</feature>
<dbReference type="AlphaFoldDB" id="A0A5D3FTS7"/>
<dbReference type="SUPFAM" id="SSF54001">
    <property type="entry name" value="Cysteine proteinases"/>
    <property type="match status" value="1"/>
</dbReference>
<dbReference type="PROSITE" id="PS51935">
    <property type="entry name" value="NLPC_P60"/>
    <property type="match status" value="1"/>
</dbReference>
<feature type="domain" description="NlpC/P60" evidence="8">
    <location>
        <begin position="286"/>
        <end position="421"/>
    </location>
</feature>
<sequence>MASGTVETRHASRSPSSGAALRLVAFTTGLTMGMSLLVPAATARTTAKPGPSARDVERSEREVREKAAEVGRTKVELARADGELDRLAVAAEVAIERYHGEQLKLQHSQQVYGETLARSAEANRRLGETQAELASFAAQIYRDNTGYDQMSSALVGHGGPQGFMDRAGMVEMLAKRRTAMVERVEAAKTVADLFRHQAQTAFQEQAAATNRADEAKRVAQEAVARQQASVHRIEAEKRRLERRLGKAQAHAARVKRARERALEKAEARKARAALTNSVRPGLAMSAGRGAIAARAALKWLGTPYSWGGGTVAGPSYGVALGAETQGFDCSGLAMYAWGKAGVYLDHWTGTQWTSGPHILIDALRPGDLVFFAREPSDLSTIHHVGIYVGDGRMVEAPYTGARVRVSSIHRSDLIGATRPSG</sequence>
<evidence type="ECO:0000313" key="9">
    <source>
        <dbReference type="EMBL" id="TYK51130.1"/>
    </source>
</evidence>
<evidence type="ECO:0000256" key="4">
    <source>
        <dbReference type="ARBA" id="ARBA00022807"/>
    </source>
</evidence>
<dbReference type="RefSeq" id="WP_148758963.1">
    <property type="nucleotide sequence ID" value="NZ_VSRQ01000002.1"/>
</dbReference>
<reference evidence="9 10" key="1">
    <citation type="submission" date="2019-08" db="EMBL/GenBank/DDBJ databases">
        <title>Actinomadura sp. nov. CYP1-5 isolated from mountain soil.</title>
        <authorList>
            <person name="Songsumanus A."/>
            <person name="Kuncharoen N."/>
            <person name="Kudo T."/>
            <person name="Yuki M."/>
            <person name="Igarashi Y."/>
            <person name="Tanasupawat S."/>
        </authorList>
    </citation>
    <scope>NUCLEOTIDE SEQUENCE [LARGE SCALE GENOMIC DNA]</scope>
    <source>
        <strain evidence="9 10">CYP1-5</strain>
    </source>
</reference>
<keyword evidence="2" id="KW-0645">Protease</keyword>
<evidence type="ECO:0000259" key="8">
    <source>
        <dbReference type="PROSITE" id="PS51935"/>
    </source>
</evidence>
<keyword evidence="5" id="KW-0175">Coiled coil</keyword>
<evidence type="ECO:0000256" key="2">
    <source>
        <dbReference type="ARBA" id="ARBA00022670"/>
    </source>
</evidence>
<keyword evidence="10" id="KW-1185">Reference proteome</keyword>
<comment type="caution">
    <text evidence="9">The sequence shown here is derived from an EMBL/GenBank/DDBJ whole genome shotgun (WGS) entry which is preliminary data.</text>
</comment>
<dbReference type="PANTHER" id="PTHR47359:SF3">
    <property type="entry name" value="NLP_P60 DOMAIN-CONTAINING PROTEIN-RELATED"/>
    <property type="match status" value="1"/>
</dbReference>
<dbReference type="EMBL" id="VSRQ01000002">
    <property type="protein sequence ID" value="TYK51130.1"/>
    <property type="molecule type" value="Genomic_DNA"/>
</dbReference>
<keyword evidence="3" id="KW-0378">Hydrolase</keyword>
<dbReference type="InterPro" id="IPR051794">
    <property type="entry name" value="PG_Endopeptidase_C40"/>
</dbReference>
<organism evidence="9 10">
    <name type="scientific">Actinomadura decatromicini</name>
    <dbReference type="NCBI Taxonomy" id="2604572"/>
    <lineage>
        <taxon>Bacteria</taxon>
        <taxon>Bacillati</taxon>
        <taxon>Actinomycetota</taxon>
        <taxon>Actinomycetes</taxon>
        <taxon>Streptosporangiales</taxon>
        <taxon>Thermomonosporaceae</taxon>
        <taxon>Actinomadura</taxon>
    </lineage>
</organism>